<protein>
    <submittedName>
        <fullName evidence="1">Matrin-type domain-containing protein</fullName>
    </submittedName>
</protein>
<dbReference type="WBParaSite" id="MCU_006367-RA">
    <property type="protein sequence ID" value="MCU_006367-RA"/>
    <property type="gene ID" value="MCU_006367"/>
</dbReference>
<sequence>MTDTAAPQSEPNLCNYGEVKMRAEADIRSPSTLPDLLLEDEAKENFAVTDNINPLGSSFRPVSYMQEMNFLRRHSVEIRTSQKRDPKNRTSVFANWPHLKTRGWYHCKLCEVYDCQRKEFQRHLLGENHKSHRRKLGICGVDDVKEYFTLGDDVQILEYDN</sequence>
<dbReference type="AlphaFoldDB" id="A0A5K3FAX9"/>
<organism evidence="1">
    <name type="scientific">Mesocestoides corti</name>
    <name type="common">Flatworm</name>
    <dbReference type="NCBI Taxonomy" id="53468"/>
    <lineage>
        <taxon>Eukaryota</taxon>
        <taxon>Metazoa</taxon>
        <taxon>Spiralia</taxon>
        <taxon>Lophotrochozoa</taxon>
        <taxon>Platyhelminthes</taxon>
        <taxon>Cestoda</taxon>
        <taxon>Eucestoda</taxon>
        <taxon>Cyclophyllidea</taxon>
        <taxon>Mesocestoididae</taxon>
        <taxon>Mesocestoides</taxon>
    </lineage>
</organism>
<proteinExistence type="predicted"/>
<accession>A0A5K3FAX9</accession>
<reference evidence="1" key="1">
    <citation type="submission" date="2019-11" db="UniProtKB">
        <authorList>
            <consortium name="WormBaseParasite"/>
        </authorList>
    </citation>
    <scope>IDENTIFICATION</scope>
</reference>
<evidence type="ECO:0000313" key="1">
    <source>
        <dbReference type="WBParaSite" id="MCU_006367-RA"/>
    </source>
</evidence>
<name>A0A5K3FAX9_MESCO</name>